<feature type="domain" description="FecR protein" evidence="2">
    <location>
        <begin position="117"/>
        <end position="207"/>
    </location>
</feature>
<dbReference type="InterPro" id="IPR032623">
    <property type="entry name" value="FecR_N"/>
</dbReference>
<keyword evidence="1" id="KW-0472">Membrane</keyword>
<keyword evidence="1" id="KW-0812">Transmembrane</keyword>
<feature type="domain" description="FecR N-terminal" evidence="3">
    <location>
        <begin position="12"/>
        <end position="54"/>
    </location>
</feature>
<keyword evidence="5" id="KW-1185">Reference proteome</keyword>
<dbReference type="InterPro" id="IPR006860">
    <property type="entry name" value="FecR"/>
</dbReference>
<proteinExistence type="predicted"/>
<dbReference type="Pfam" id="PF04773">
    <property type="entry name" value="FecR"/>
    <property type="match status" value="1"/>
</dbReference>
<dbReference type="Proteomes" id="UP001335100">
    <property type="component" value="Unassembled WGS sequence"/>
</dbReference>
<comment type="caution">
    <text evidence="4">The sequence shown here is derived from an EMBL/GenBank/DDBJ whole genome shotgun (WGS) entry which is preliminary data.</text>
</comment>
<keyword evidence="1" id="KW-1133">Transmembrane helix</keyword>
<name>A0ABU7HUD7_9PSED</name>
<evidence type="ECO:0000259" key="2">
    <source>
        <dbReference type="Pfam" id="PF04773"/>
    </source>
</evidence>
<feature type="transmembrane region" description="Helical" evidence="1">
    <location>
        <begin position="85"/>
        <end position="103"/>
    </location>
</feature>
<evidence type="ECO:0000313" key="4">
    <source>
        <dbReference type="EMBL" id="MEE1935162.1"/>
    </source>
</evidence>
<dbReference type="InterPro" id="IPR012373">
    <property type="entry name" value="Ferrdict_sens_TM"/>
</dbReference>
<dbReference type="EMBL" id="JAZDQJ010000021">
    <property type="protein sequence ID" value="MEE1935162.1"/>
    <property type="molecule type" value="Genomic_DNA"/>
</dbReference>
<dbReference type="Gene3D" id="2.60.120.1440">
    <property type="match status" value="1"/>
</dbReference>
<accession>A0ABU7HUD7</accession>
<organism evidence="4 5">
    <name type="scientific">Pseudomonas ulcerans</name>
    <dbReference type="NCBI Taxonomy" id="3115852"/>
    <lineage>
        <taxon>Bacteria</taxon>
        <taxon>Pseudomonadati</taxon>
        <taxon>Pseudomonadota</taxon>
        <taxon>Gammaproteobacteria</taxon>
        <taxon>Pseudomonadales</taxon>
        <taxon>Pseudomonadaceae</taxon>
        <taxon>Pseudomonas</taxon>
    </lineage>
</organism>
<dbReference type="PANTHER" id="PTHR30273:SF2">
    <property type="entry name" value="PROTEIN FECR"/>
    <property type="match status" value="1"/>
</dbReference>
<gene>
    <name evidence="4" type="ORF">V0R50_18185</name>
</gene>
<dbReference type="PANTHER" id="PTHR30273">
    <property type="entry name" value="PERIPLASMIC SIGNAL SENSOR AND SIGMA FACTOR ACTIVATOR FECR-RELATED"/>
    <property type="match status" value="1"/>
</dbReference>
<evidence type="ECO:0000256" key="1">
    <source>
        <dbReference type="SAM" id="Phobius"/>
    </source>
</evidence>
<dbReference type="PIRSF" id="PIRSF018266">
    <property type="entry name" value="FecR"/>
    <property type="match status" value="1"/>
</dbReference>
<evidence type="ECO:0000313" key="5">
    <source>
        <dbReference type="Proteomes" id="UP001335100"/>
    </source>
</evidence>
<dbReference type="RefSeq" id="WP_330075913.1">
    <property type="nucleotide sequence ID" value="NZ_JAZDQJ010000021.1"/>
</dbReference>
<sequence>MTPGPPDHATLQQAADWYARLSGKPHDHALQQAWQHWLDEDERHRQAWGFVERVSQRFAPLHDDVEDAAQTLEQLRRQGVNRRRLLRGVAGVAGLGLLGLFAWRPLLREPLLAWRADLRSATGEIVEQRLADGTRLWLASDSAVDVHFDAHQRSLHLYRGEVLISTASDPRPLLVHTAQGSLQPLGTRFSVALNASSTRLEVFEGRVLARCAGSNAQQEVAAGHGLGFDDQGFTALQPASPTREAWSRGVLLAEDLPLERFVAELARYRHGYLGVDPALRGLKIMGTFPLHDTDLALAMLERTLPVKARRRLPWWISIEPLDAPQG</sequence>
<reference evidence="4 5" key="1">
    <citation type="submission" date="2024-01" db="EMBL/GenBank/DDBJ databases">
        <title>Unpublished Manusciprt.</title>
        <authorList>
            <person name="Duman M."/>
            <person name="Valdes E.G."/>
            <person name="Ajmi N."/>
            <person name="Altun S."/>
            <person name="Saticioglu I.B."/>
        </authorList>
    </citation>
    <scope>NUCLEOTIDE SEQUENCE [LARGE SCALE GENOMIC DNA]</scope>
    <source>
        <strain evidence="4 5">148P</strain>
    </source>
</reference>
<protein>
    <submittedName>
        <fullName evidence="4">FecR domain-containing protein</fullName>
    </submittedName>
</protein>
<evidence type="ECO:0000259" key="3">
    <source>
        <dbReference type="Pfam" id="PF16220"/>
    </source>
</evidence>
<dbReference type="Pfam" id="PF16220">
    <property type="entry name" value="DUF4880"/>
    <property type="match status" value="1"/>
</dbReference>